<name>E4KNV3_9LACT</name>
<evidence type="ECO:0000256" key="4">
    <source>
        <dbReference type="ARBA" id="ARBA00022475"/>
    </source>
</evidence>
<reference evidence="12 13" key="1">
    <citation type="submission" date="2010-10" db="EMBL/GenBank/DDBJ databases">
        <authorList>
            <person name="Durkin A.S."/>
            <person name="Madupu R."/>
            <person name="Torralba M."/>
            <person name="Gillis M."/>
            <person name="Methe B."/>
            <person name="Sutton G."/>
            <person name="Nelson K.E."/>
        </authorList>
    </citation>
    <scope>NUCLEOTIDE SEQUENCE [LARGE SCALE GENOMIC DNA]</scope>
    <source>
        <strain evidence="12 13">ACS-139-V-Col8</strain>
    </source>
</reference>
<keyword evidence="7 12" id="KW-0067">ATP-binding</keyword>
<dbReference type="PROSITE" id="PS50893">
    <property type="entry name" value="ABC_TRANSPORTER_2"/>
    <property type="match status" value="2"/>
</dbReference>
<dbReference type="SMART" id="SM00382">
    <property type="entry name" value="AAA"/>
    <property type="match status" value="2"/>
</dbReference>
<dbReference type="STRING" id="908337.HMPREF9257_1235"/>
<evidence type="ECO:0000256" key="7">
    <source>
        <dbReference type="ARBA" id="ARBA00022840"/>
    </source>
</evidence>
<keyword evidence="6" id="KW-0547">Nucleotide-binding</keyword>
<comment type="similarity">
    <text evidence="2">Belongs to the ABC transporter superfamily.</text>
</comment>
<dbReference type="eggNOG" id="COG4172">
    <property type="taxonomic scope" value="Bacteria"/>
</dbReference>
<evidence type="ECO:0000256" key="10">
    <source>
        <dbReference type="ARBA" id="ARBA00025157"/>
    </source>
</evidence>
<evidence type="ECO:0000313" key="13">
    <source>
        <dbReference type="Proteomes" id="UP000005990"/>
    </source>
</evidence>
<dbReference type="OrthoDB" id="501320at2"/>
<dbReference type="RefSeq" id="WP_006418601.1">
    <property type="nucleotide sequence ID" value="NZ_AENN01000015.1"/>
</dbReference>
<dbReference type="InterPro" id="IPR050095">
    <property type="entry name" value="ECF_ABC_transporter_ATP-bd"/>
</dbReference>
<evidence type="ECO:0000256" key="2">
    <source>
        <dbReference type="ARBA" id="ARBA00005417"/>
    </source>
</evidence>
<evidence type="ECO:0000256" key="8">
    <source>
        <dbReference type="ARBA" id="ARBA00022967"/>
    </source>
</evidence>
<evidence type="ECO:0000313" key="12">
    <source>
        <dbReference type="EMBL" id="EFR31398.1"/>
    </source>
</evidence>
<dbReference type="Proteomes" id="UP000005990">
    <property type="component" value="Unassembled WGS sequence"/>
</dbReference>
<dbReference type="PANTHER" id="PTHR43553">
    <property type="entry name" value="HEAVY METAL TRANSPORTER"/>
    <property type="match status" value="1"/>
</dbReference>
<protein>
    <submittedName>
        <fullName evidence="12">ABC transporter, ATP-binding protein</fullName>
    </submittedName>
</protein>
<dbReference type="InterPro" id="IPR015856">
    <property type="entry name" value="ABC_transpr_CbiO/EcfA_su"/>
</dbReference>
<dbReference type="AlphaFoldDB" id="E4KNV3"/>
<keyword evidence="5" id="KW-0677">Repeat</keyword>
<dbReference type="CDD" id="cd03225">
    <property type="entry name" value="ABC_cobalt_CbiO_domain1"/>
    <property type="match status" value="2"/>
</dbReference>
<dbReference type="NCBIfam" id="NF010167">
    <property type="entry name" value="PRK13648.1"/>
    <property type="match status" value="2"/>
</dbReference>
<comment type="caution">
    <text evidence="12">The sequence shown here is derived from an EMBL/GenBank/DDBJ whole genome shotgun (WGS) entry which is preliminary data.</text>
</comment>
<evidence type="ECO:0000259" key="11">
    <source>
        <dbReference type="PROSITE" id="PS50893"/>
    </source>
</evidence>
<evidence type="ECO:0000256" key="1">
    <source>
        <dbReference type="ARBA" id="ARBA00004202"/>
    </source>
</evidence>
<keyword evidence="3" id="KW-0813">Transport</keyword>
<proteinExistence type="inferred from homology"/>
<dbReference type="InterPro" id="IPR003439">
    <property type="entry name" value="ABC_transporter-like_ATP-bd"/>
</dbReference>
<evidence type="ECO:0000256" key="3">
    <source>
        <dbReference type="ARBA" id="ARBA00022448"/>
    </source>
</evidence>
<dbReference type="SUPFAM" id="SSF52540">
    <property type="entry name" value="P-loop containing nucleoside triphosphate hydrolases"/>
    <property type="match status" value="2"/>
</dbReference>
<comment type="subcellular location">
    <subcellularLocation>
        <location evidence="1">Cell membrane</location>
        <topology evidence="1">Peripheral membrane protein</topology>
    </subcellularLocation>
</comment>
<dbReference type="InterPro" id="IPR017871">
    <property type="entry name" value="ABC_transporter-like_CS"/>
</dbReference>
<dbReference type="FunFam" id="3.40.50.300:FF:001422">
    <property type="entry name" value="Cobalt ABC transporter ATP-binding protein"/>
    <property type="match status" value="1"/>
</dbReference>
<evidence type="ECO:0000256" key="6">
    <source>
        <dbReference type="ARBA" id="ARBA00022741"/>
    </source>
</evidence>
<feature type="domain" description="ABC transporter" evidence="11">
    <location>
        <begin position="308"/>
        <end position="543"/>
    </location>
</feature>
<dbReference type="InterPro" id="IPR003593">
    <property type="entry name" value="AAA+_ATPase"/>
</dbReference>
<sequence>MEARPTALPVIEFDNFSFKYDAQAKPTLYNLSFAIYPGEKVLILGPSGSGKSTLGQCLNGQIPNTFPGTMEGDIRIQGHSIKNASIFDLSLEVGSVLQDTDHQFVGLTVAEDLAFSLENDQVTQGEMKARVTNWAKDLGLEKLLNLAPHDLSGGQKQRVSLAGVLINQVPILLFDEPLANLDPKTGRETMELINQISHKHGLTSLIIEHRLEECLVADIDRVLVIDQGRLAFNGSMNDLLHSDLLDQVGLRKPLYLKALEYAQVNLPTIPYLGDYQAIKLPDQILESVEDWVMALEHNQLKQDAVDILTINQLSFAYKDRTEKQLEDISFKIKKGQMVGIVGTNGAGKSTLAKLICGFLRPQSGQIMLGNQDLKAWSIKEIADSIGFVLQNPNQMISNHFIKDEVGLGLVYRGWSPDKIETRVNQVLDICGLFPFRNWPISALSYGQKRRVTIASILALNPQVIILDEPTAGQDYRTQTKMMAFLQELNQDHGITIIMISHDMHLIQEYAQRCLVFDQGHLVADLVPSDLFNRPALLDQAHLVPTSLYLLGQDLPHLSAQKFIDSFIAYERGLDHG</sequence>
<dbReference type="GO" id="GO:0042626">
    <property type="term" value="F:ATPase-coupled transmembrane transporter activity"/>
    <property type="evidence" value="ECO:0007669"/>
    <property type="project" value="TreeGrafter"/>
</dbReference>
<dbReference type="InterPro" id="IPR027417">
    <property type="entry name" value="P-loop_NTPase"/>
</dbReference>
<evidence type="ECO:0000256" key="5">
    <source>
        <dbReference type="ARBA" id="ARBA00022737"/>
    </source>
</evidence>
<dbReference type="FunFam" id="3.40.50.300:FF:000224">
    <property type="entry name" value="Energy-coupling factor transporter ATP-binding protein EcfA"/>
    <property type="match status" value="1"/>
</dbReference>
<dbReference type="InterPro" id="IPR022216">
    <property type="entry name" value="ABC_Co_transporter"/>
</dbReference>
<keyword evidence="8" id="KW-1278">Translocase</keyword>
<dbReference type="Pfam" id="PF12558">
    <property type="entry name" value="DUF3744"/>
    <property type="match status" value="1"/>
</dbReference>
<comment type="function">
    <text evidence="10">Probably part of an ABC transporter complex. Responsible for energy coupling to the transport system.</text>
</comment>
<dbReference type="Gene3D" id="3.40.50.300">
    <property type="entry name" value="P-loop containing nucleotide triphosphate hydrolases"/>
    <property type="match status" value="2"/>
</dbReference>
<evidence type="ECO:0000256" key="9">
    <source>
        <dbReference type="ARBA" id="ARBA00023136"/>
    </source>
</evidence>
<dbReference type="GO" id="GO:0016887">
    <property type="term" value="F:ATP hydrolysis activity"/>
    <property type="evidence" value="ECO:0007669"/>
    <property type="project" value="InterPro"/>
</dbReference>
<dbReference type="PROSITE" id="PS00211">
    <property type="entry name" value="ABC_TRANSPORTER_1"/>
    <property type="match status" value="2"/>
</dbReference>
<dbReference type="GO" id="GO:0043190">
    <property type="term" value="C:ATP-binding cassette (ABC) transporter complex"/>
    <property type="evidence" value="ECO:0007669"/>
    <property type="project" value="TreeGrafter"/>
</dbReference>
<accession>E4KNV3</accession>
<dbReference type="GO" id="GO:0005524">
    <property type="term" value="F:ATP binding"/>
    <property type="evidence" value="ECO:0007669"/>
    <property type="project" value="UniProtKB-KW"/>
</dbReference>
<keyword evidence="13" id="KW-1185">Reference proteome</keyword>
<feature type="domain" description="ABC transporter" evidence="11">
    <location>
        <begin position="11"/>
        <end position="252"/>
    </location>
</feature>
<dbReference type="Pfam" id="PF00005">
    <property type="entry name" value="ABC_tran"/>
    <property type="match status" value="2"/>
</dbReference>
<gene>
    <name evidence="12" type="ORF">HMPREF9257_1235</name>
</gene>
<keyword evidence="4" id="KW-1003">Cell membrane</keyword>
<keyword evidence="9" id="KW-0472">Membrane</keyword>
<dbReference type="EMBL" id="AENN01000015">
    <property type="protein sequence ID" value="EFR31398.1"/>
    <property type="molecule type" value="Genomic_DNA"/>
</dbReference>
<dbReference type="PANTHER" id="PTHR43553:SF26">
    <property type="entry name" value="ABC TRANSPORTER ATP-BINDING PROTEIN BC_2655-RELATED"/>
    <property type="match status" value="1"/>
</dbReference>
<organism evidence="12 13">
    <name type="scientific">Eremococcus coleocola ACS-139-V-Col8</name>
    <dbReference type="NCBI Taxonomy" id="908337"/>
    <lineage>
        <taxon>Bacteria</taxon>
        <taxon>Bacillati</taxon>
        <taxon>Bacillota</taxon>
        <taxon>Bacilli</taxon>
        <taxon>Lactobacillales</taxon>
        <taxon>Aerococcaceae</taxon>
        <taxon>Eremococcus</taxon>
    </lineage>
</organism>